<proteinExistence type="predicted"/>
<evidence type="ECO:0000256" key="1">
    <source>
        <dbReference type="SAM" id="Phobius"/>
    </source>
</evidence>
<feature type="transmembrane region" description="Helical" evidence="1">
    <location>
        <begin position="71"/>
        <end position="91"/>
    </location>
</feature>
<keyword evidence="1" id="KW-0812">Transmembrane</keyword>
<protein>
    <recommendedName>
        <fullName evidence="4">DUF1634 domain-containing protein</fullName>
    </recommendedName>
</protein>
<name>A0A4R6TMW4_9FLAO</name>
<sequence>MNYAKLQQDYTRNVIGYSALGIILSTCLGSIAILRLLMGGSGLLEVFLIALVVTVCSAHNLAILTVQKPALIFRLLLISTVVSMLIIIATLF</sequence>
<reference evidence="2 3" key="1">
    <citation type="submission" date="2019-03" db="EMBL/GenBank/DDBJ databases">
        <title>Genomic Encyclopedia of Archaeal and Bacterial Type Strains, Phase II (KMG-II): from individual species to whole genera.</title>
        <authorList>
            <person name="Goeker M."/>
        </authorList>
    </citation>
    <scope>NUCLEOTIDE SEQUENCE [LARGE SCALE GENOMIC DNA]</scope>
    <source>
        <strain evidence="2 3">DSM 18435</strain>
    </source>
</reference>
<evidence type="ECO:0000313" key="2">
    <source>
        <dbReference type="EMBL" id="TDQ31079.1"/>
    </source>
</evidence>
<dbReference type="RefSeq" id="WP_243744175.1">
    <property type="nucleotide sequence ID" value="NZ_SNYI01000002.1"/>
</dbReference>
<organism evidence="2 3">
    <name type="scientific">Zeaxanthinibacter enoshimensis</name>
    <dbReference type="NCBI Taxonomy" id="392009"/>
    <lineage>
        <taxon>Bacteria</taxon>
        <taxon>Pseudomonadati</taxon>
        <taxon>Bacteroidota</taxon>
        <taxon>Flavobacteriia</taxon>
        <taxon>Flavobacteriales</taxon>
        <taxon>Flavobacteriaceae</taxon>
        <taxon>Zeaxanthinibacter</taxon>
    </lineage>
</organism>
<keyword evidence="1" id="KW-1133">Transmembrane helix</keyword>
<gene>
    <name evidence="2" type="ORF">CLV82_1780</name>
</gene>
<keyword evidence="1" id="KW-0472">Membrane</keyword>
<dbReference type="Proteomes" id="UP000295468">
    <property type="component" value="Unassembled WGS sequence"/>
</dbReference>
<accession>A0A4R6TMW4</accession>
<feature type="transmembrane region" description="Helical" evidence="1">
    <location>
        <begin position="46"/>
        <end position="65"/>
    </location>
</feature>
<evidence type="ECO:0000313" key="3">
    <source>
        <dbReference type="Proteomes" id="UP000295468"/>
    </source>
</evidence>
<dbReference type="AlphaFoldDB" id="A0A4R6TMW4"/>
<comment type="caution">
    <text evidence="2">The sequence shown here is derived from an EMBL/GenBank/DDBJ whole genome shotgun (WGS) entry which is preliminary data.</text>
</comment>
<dbReference type="EMBL" id="SNYI01000002">
    <property type="protein sequence ID" value="TDQ31079.1"/>
    <property type="molecule type" value="Genomic_DNA"/>
</dbReference>
<evidence type="ECO:0008006" key="4">
    <source>
        <dbReference type="Google" id="ProtNLM"/>
    </source>
</evidence>
<feature type="transmembrane region" description="Helical" evidence="1">
    <location>
        <begin position="14"/>
        <end position="34"/>
    </location>
</feature>
<keyword evidence="3" id="KW-1185">Reference proteome</keyword>